<gene>
    <name evidence="11" type="ORF">NE237_016469</name>
</gene>
<evidence type="ECO:0000256" key="8">
    <source>
        <dbReference type="ARBA" id="ARBA00022989"/>
    </source>
</evidence>
<keyword evidence="3 10" id="KW-0813">Transport</keyword>
<evidence type="ECO:0000256" key="6">
    <source>
        <dbReference type="ARBA" id="ARBA00022692"/>
    </source>
</evidence>
<dbReference type="FunFam" id="1.20.1280.290:FF:000002">
    <property type="entry name" value="Bidirectional sugar transporter SWEET"/>
    <property type="match status" value="1"/>
</dbReference>
<feature type="transmembrane region" description="Helical" evidence="10">
    <location>
        <begin position="207"/>
        <end position="228"/>
    </location>
</feature>
<sequence>MSFINFSSPSIFVTSSDTEIDVAHVLFGILGNTTALFLYLAPTITFRRIIRSKSTEEFSGIPYVMTLLNCLLATWYGLPFVSSNNILLSTVNGTGAVIESIYVMMFIIYAPKKVKAKILLLFTLVLAFFAVIALVSIVALDGHARTLFCGFASSIFSIVMYASPLAVMSLVITTKSVEYMPFSLSLFCFLCGTSWFIFGFLGRDPFVAVPNGFGSILGALQLIVYAIYRNNKGEGDEKIQLLV</sequence>
<evidence type="ECO:0000256" key="4">
    <source>
        <dbReference type="ARBA" id="ARBA00022475"/>
    </source>
</evidence>
<dbReference type="GO" id="GO:0005886">
    <property type="term" value="C:plasma membrane"/>
    <property type="evidence" value="ECO:0007669"/>
    <property type="project" value="UniProtKB-SubCell"/>
</dbReference>
<feature type="transmembrane region" description="Helical" evidence="10">
    <location>
        <begin position="179"/>
        <end position="201"/>
    </location>
</feature>
<dbReference type="AlphaFoldDB" id="A0A9Q0HF25"/>
<feature type="transmembrane region" description="Helical" evidence="10">
    <location>
        <begin position="22"/>
        <end position="41"/>
    </location>
</feature>
<keyword evidence="7" id="KW-0677">Repeat</keyword>
<evidence type="ECO:0000256" key="10">
    <source>
        <dbReference type="RuleBase" id="RU910715"/>
    </source>
</evidence>
<dbReference type="PANTHER" id="PTHR10791:SF44">
    <property type="entry name" value="BIDIRECTIONAL SUGAR TRANSPORTER SWEET1"/>
    <property type="match status" value="1"/>
</dbReference>
<evidence type="ECO:0000256" key="5">
    <source>
        <dbReference type="ARBA" id="ARBA00022597"/>
    </source>
</evidence>
<evidence type="ECO:0000256" key="1">
    <source>
        <dbReference type="ARBA" id="ARBA00004651"/>
    </source>
</evidence>
<accession>A0A9Q0HF25</accession>
<dbReference type="InterPro" id="IPR004316">
    <property type="entry name" value="SWEET_rpt"/>
</dbReference>
<dbReference type="PANTHER" id="PTHR10791">
    <property type="entry name" value="RAG1-ACTIVATING PROTEIN 1"/>
    <property type="match status" value="1"/>
</dbReference>
<keyword evidence="8 10" id="KW-1133">Transmembrane helix</keyword>
<evidence type="ECO:0000313" key="12">
    <source>
        <dbReference type="Proteomes" id="UP001141806"/>
    </source>
</evidence>
<dbReference type="EMBL" id="JAMYWD010000007">
    <property type="protein sequence ID" value="KAJ4964620.1"/>
    <property type="molecule type" value="Genomic_DNA"/>
</dbReference>
<protein>
    <recommendedName>
        <fullName evidence="10">Bidirectional sugar transporter SWEET</fullName>
    </recommendedName>
</protein>
<comment type="caution">
    <text evidence="11">The sequence shown here is derived from an EMBL/GenBank/DDBJ whole genome shotgun (WGS) entry which is preliminary data.</text>
</comment>
<dbReference type="Pfam" id="PF03083">
    <property type="entry name" value="MtN3_slv"/>
    <property type="match status" value="2"/>
</dbReference>
<evidence type="ECO:0000256" key="3">
    <source>
        <dbReference type="ARBA" id="ARBA00022448"/>
    </source>
</evidence>
<dbReference type="InterPro" id="IPR047664">
    <property type="entry name" value="SWEET"/>
</dbReference>
<dbReference type="OrthoDB" id="409725at2759"/>
<feature type="transmembrane region" description="Helical" evidence="10">
    <location>
        <begin position="151"/>
        <end position="172"/>
    </location>
</feature>
<feature type="transmembrane region" description="Helical" evidence="10">
    <location>
        <begin position="61"/>
        <end position="78"/>
    </location>
</feature>
<keyword evidence="6 10" id="KW-0812">Transmembrane</keyword>
<keyword evidence="12" id="KW-1185">Reference proteome</keyword>
<name>A0A9Q0HF25_9MAGN</name>
<evidence type="ECO:0000256" key="7">
    <source>
        <dbReference type="ARBA" id="ARBA00022737"/>
    </source>
</evidence>
<feature type="transmembrane region" description="Helical" evidence="10">
    <location>
        <begin position="90"/>
        <end position="111"/>
    </location>
</feature>
<organism evidence="11 12">
    <name type="scientific">Protea cynaroides</name>
    <dbReference type="NCBI Taxonomy" id="273540"/>
    <lineage>
        <taxon>Eukaryota</taxon>
        <taxon>Viridiplantae</taxon>
        <taxon>Streptophyta</taxon>
        <taxon>Embryophyta</taxon>
        <taxon>Tracheophyta</taxon>
        <taxon>Spermatophyta</taxon>
        <taxon>Magnoliopsida</taxon>
        <taxon>Proteales</taxon>
        <taxon>Proteaceae</taxon>
        <taxon>Protea</taxon>
    </lineage>
</organism>
<proteinExistence type="inferred from homology"/>
<keyword evidence="5 10" id="KW-0762">Sugar transport</keyword>
<dbReference type="GO" id="GO:0051119">
    <property type="term" value="F:sugar transmembrane transporter activity"/>
    <property type="evidence" value="ECO:0007669"/>
    <property type="project" value="InterPro"/>
</dbReference>
<evidence type="ECO:0000256" key="2">
    <source>
        <dbReference type="ARBA" id="ARBA00007809"/>
    </source>
</evidence>
<comment type="function">
    <text evidence="10">Mediates both low-affinity uptake and efflux of sugar across the membrane.</text>
</comment>
<feature type="transmembrane region" description="Helical" evidence="10">
    <location>
        <begin position="118"/>
        <end position="139"/>
    </location>
</feature>
<comment type="similarity">
    <text evidence="2 10">Belongs to the SWEET sugar transporter family.</text>
</comment>
<comment type="subcellular location">
    <subcellularLocation>
        <location evidence="1 10">Cell membrane</location>
        <topology evidence="1 10">Multi-pass membrane protein</topology>
    </subcellularLocation>
</comment>
<evidence type="ECO:0000256" key="9">
    <source>
        <dbReference type="ARBA" id="ARBA00023136"/>
    </source>
</evidence>
<keyword evidence="9 10" id="KW-0472">Membrane</keyword>
<evidence type="ECO:0000313" key="11">
    <source>
        <dbReference type="EMBL" id="KAJ4964620.1"/>
    </source>
</evidence>
<reference evidence="11" key="1">
    <citation type="journal article" date="2023" name="Plant J.">
        <title>The genome of the king protea, Protea cynaroides.</title>
        <authorList>
            <person name="Chang J."/>
            <person name="Duong T.A."/>
            <person name="Schoeman C."/>
            <person name="Ma X."/>
            <person name="Roodt D."/>
            <person name="Barker N."/>
            <person name="Li Z."/>
            <person name="Van de Peer Y."/>
            <person name="Mizrachi E."/>
        </authorList>
    </citation>
    <scope>NUCLEOTIDE SEQUENCE</scope>
    <source>
        <tissue evidence="11">Young leaves</tissue>
    </source>
</reference>
<keyword evidence="4" id="KW-1003">Cell membrane</keyword>
<dbReference type="Gene3D" id="1.20.1280.290">
    <property type="match status" value="2"/>
</dbReference>
<dbReference type="FunFam" id="1.20.1280.290:FF:000014">
    <property type="entry name" value="Bidirectional sugar transporter SWEET"/>
    <property type="match status" value="1"/>
</dbReference>
<dbReference type="Proteomes" id="UP001141806">
    <property type="component" value="Unassembled WGS sequence"/>
</dbReference>